<dbReference type="PANTHER" id="PTHR12125">
    <property type="entry name" value="F-BOX ONLY PROTEIN 6-LIKE PROTEIN"/>
    <property type="match status" value="1"/>
</dbReference>
<keyword evidence="3" id="KW-1185">Reference proteome</keyword>
<sequence>MSLALVQEHVDRAVRNASDYMFGLAEKIKLSTYPNPLPEANPTCYAIREEGWVPPAELLQKVFGFLDVTTLVNTVQLVCKAWRAEVERYALENRASRKLLDQRVALASLGPPVSASHLYLAMCGRNLLRNPGFRRDCNTQLLELGRQTWNKWKRDAWVVSHTSQDGLSWEQRPVGFISEGGCGTDAPAPPVPYGGGGVRLGERVQQQLKGLLNGWTMRDSGEQRQQQLGVEGPELPTCIATSADWCEVVQVVDLEWELRRRGLTAAQAAHLLDAELSLRLTVHVGSRSDCLGQFCVGLVLDEGNPGDALPQIQSFVMRPSRYRYFSGKVRCAATDGWQRFEHHVAACPRGFRRALVLLRGRRAPASMVEPSNGGEPLPAFCGAKFASAELVFE</sequence>
<dbReference type="eggNOG" id="ENOG502R77E">
    <property type="taxonomic scope" value="Eukaryota"/>
</dbReference>
<feature type="domain" description="F-box" evidence="1">
    <location>
        <begin position="55"/>
        <end position="99"/>
    </location>
</feature>
<dbReference type="AlphaFoldDB" id="D8TNM3"/>
<reference evidence="2 3" key="1">
    <citation type="journal article" date="2010" name="Science">
        <title>Genomic analysis of organismal complexity in the multicellular green alga Volvox carteri.</title>
        <authorList>
            <person name="Prochnik S.E."/>
            <person name="Umen J."/>
            <person name="Nedelcu A.M."/>
            <person name="Hallmann A."/>
            <person name="Miller S.M."/>
            <person name="Nishii I."/>
            <person name="Ferris P."/>
            <person name="Kuo A."/>
            <person name="Mitros T."/>
            <person name="Fritz-Laylin L.K."/>
            <person name="Hellsten U."/>
            <person name="Chapman J."/>
            <person name="Simakov O."/>
            <person name="Rensing S.A."/>
            <person name="Terry A."/>
            <person name="Pangilinan J."/>
            <person name="Kapitonov V."/>
            <person name="Jurka J."/>
            <person name="Salamov A."/>
            <person name="Shapiro H."/>
            <person name="Schmutz J."/>
            <person name="Grimwood J."/>
            <person name="Lindquist E."/>
            <person name="Lucas S."/>
            <person name="Grigoriev I.V."/>
            <person name="Schmitt R."/>
            <person name="Kirk D."/>
            <person name="Rokhsar D.S."/>
        </authorList>
    </citation>
    <scope>NUCLEOTIDE SEQUENCE [LARGE SCALE GENOMIC DNA]</scope>
    <source>
        <strain evidence="3">f. Nagariensis / Eve</strain>
    </source>
</reference>
<dbReference type="GO" id="GO:0036503">
    <property type="term" value="P:ERAD pathway"/>
    <property type="evidence" value="ECO:0007669"/>
    <property type="project" value="TreeGrafter"/>
</dbReference>
<dbReference type="PROSITE" id="PS50181">
    <property type="entry name" value="FBOX"/>
    <property type="match status" value="1"/>
</dbReference>
<proteinExistence type="predicted"/>
<dbReference type="GO" id="GO:0005737">
    <property type="term" value="C:cytoplasm"/>
    <property type="evidence" value="ECO:0007669"/>
    <property type="project" value="TreeGrafter"/>
</dbReference>
<dbReference type="Gene3D" id="2.60.120.260">
    <property type="entry name" value="Galactose-binding domain-like"/>
    <property type="match status" value="1"/>
</dbReference>
<dbReference type="InterPro" id="IPR039752">
    <property type="entry name" value="F-box_only"/>
</dbReference>
<dbReference type="GO" id="GO:0031146">
    <property type="term" value="P:SCF-dependent proteasomal ubiquitin-dependent protein catabolic process"/>
    <property type="evidence" value="ECO:0007669"/>
    <property type="project" value="TreeGrafter"/>
</dbReference>
<dbReference type="SUPFAM" id="SSF81383">
    <property type="entry name" value="F-box domain"/>
    <property type="match status" value="1"/>
</dbReference>
<dbReference type="GO" id="GO:0019005">
    <property type="term" value="C:SCF ubiquitin ligase complex"/>
    <property type="evidence" value="ECO:0007669"/>
    <property type="project" value="TreeGrafter"/>
</dbReference>
<dbReference type="EMBL" id="GL378329">
    <property type="protein sequence ID" value="EFJ51014.1"/>
    <property type="molecule type" value="Genomic_DNA"/>
</dbReference>
<dbReference type="RefSeq" id="XP_002948026.1">
    <property type="nucleotide sequence ID" value="XM_002947980.1"/>
</dbReference>
<dbReference type="InterPro" id="IPR036047">
    <property type="entry name" value="F-box-like_dom_sf"/>
</dbReference>
<dbReference type="PANTHER" id="PTHR12125:SF5">
    <property type="entry name" value="F-BOX DOMAIN-CONTAINING PROTEIN"/>
    <property type="match status" value="1"/>
</dbReference>
<name>D8TNM3_VOLCA</name>
<dbReference type="GO" id="GO:0061630">
    <property type="term" value="F:ubiquitin protein ligase activity"/>
    <property type="evidence" value="ECO:0007669"/>
    <property type="project" value="TreeGrafter"/>
</dbReference>
<gene>
    <name evidence="2" type="ORF">VOLCADRAFT_103653</name>
</gene>
<dbReference type="Pfam" id="PF12937">
    <property type="entry name" value="F-box-like"/>
    <property type="match status" value="1"/>
</dbReference>
<dbReference type="GeneID" id="9620994"/>
<dbReference type="Gene3D" id="1.20.1280.50">
    <property type="match status" value="1"/>
</dbReference>
<dbReference type="CDD" id="cd09917">
    <property type="entry name" value="F-box_SF"/>
    <property type="match status" value="1"/>
</dbReference>
<dbReference type="KEGG" id="vcn:VOLCADRAFT_103653"/>
<dbReference type="OrthoDB" id="527505at2759"/>
<dbReference type="Proteomes" id="UP000001058">
    <property type="component" value="Unassembled WGS sequence"/>
</dbReference>
<protein>
    <recommendedName>
        <fullName evidence="1">F-box domain-containing protein</fullName>
    </recommendedName>
</protein>
<dbReference type="GO" id="GO:0006516">
    <property type="term" value="P:glycoprotein catabolic process"/>
    <property type="evidence" value="ECO:0007669"/>
    <property type="project" value="TreeGrafter"/>
</dbReference>
<dbReference type="InParanoid" id="D8TNM3"/>
<evidence type="ECO:0000313" key="3">
    <source>
        <dbReference type="Proteomes" id="UP000001058"/>
    </source>
</evidence>
<evidence type="ECO:0000313" key="2">
    <source>
        <dbReference type="EMBL" id="EFJ51014.1"/>
    </source>
</evidence>
<evidence type="ECO:0000259" key="1">
    <source>
        <dbReference type="PROSITE" id="PS50181"/>
    </source>
</evidence>
<dbReference type="InterPro" id="IPR001810">
    <property type="entry name" value="F-box_dom"/>
</dbReference>
<accession>D8TNM3</accession>
<organism evidence="3">
    <name type="scientific">Volvox carteri f. nagariensis</name>
    <dbReference type="NCBI Taxonomy" id="3068"/>
    <lineage>
        <taxon>Eukaryota</taxon>
        <taxon>Viridiplantae</taxon>
        <taxon>Chlorophyta</taxon>
        <taxon>core chlorophytes</taxon>
        <taxon>Chlorophyceae</taxon>
        <taxon>CS clade</taxon>
        <taxon>Chlamydomonadales</taxon>
        <taxon>Volvocaceae</taxon>
        <taxon>Volvox</taxon>
    </lineage>
</organism>